<feature type="domain" description="T-SNARE coiled-coil homology" evidence="12">
    <location>
        <begin position="227"/>
        <end position="289"/>
    </location>
</feature>
<evidence type="ECO:0000256" key="4">
    <source>
        <dbReference type="ARBA" id="ARBA00022692"/>
    </source>
</evidence>
<organism evidence="13 14">
    <name type="scientific">Chrysochromulina tobinii</name>
    <dbReference type="NCBI Taxonomy" id="1460289"/>
    <lineage>
        <taxon>Eukaryota</taxon>
        <taxon>Haptista</taxon>
        <taxon>Haptophyta</taxon>
        <taxon>Prymnesiophyceae</taxon>
        <taxon>Prymnesiales</taxon>
        <taxon>Chrysochromulinaceae</taxon>
        <taxon>Chrysochromulina</taxon>
    </lineage>
</organism>
<keyword evidence="8" id="KW-0175">Coiled coil</keyword>
<dbReference type="GO" id="GO:0000139">
    <property type="term" value="C:Golgi membrane"/>
    <property type="evidence" value="ECO:0007669"/>
    <property type="project" value="UniProtKB-SubCell"/>
</dbReference>
<evidence type="ECO:0000259" key="12">
    <source>
        <dbReference type="PROSITE" id="PS50192"/>
    </source>
</evidence>
<dbReference type="PANTHER" id="PTHR19957:SF83">
    <property type="entry name" value="SYNTAXIN-16"/>
    <property type="match status" value="1"/>
</dbReference>
<evidence type="ECO:0000256" key="8">
    <source>
        <dbReference type="ARBA" id="ARBA00023054"/>
    </source>
</evidence>
<dbReference type="GO" id="GO:0048278">
    <property type="term" value="P:vesicle docking"/>
    <property type="evidence" value="ECO:0007669"/>
    <property type="project" value="TreeGrafter"/>
</dbReference>
<accession>A0A0M0LRZ6</accession>
<evidence type="ECO:0000256" key="11">
    <source>
        <dbReference type="SAM" id="Phobius"/>
    </source>
</evidence>
<sequence>MASRNLTAAYLRHREATRSHKSIRNKTNMELRDFKVQKNLLAAHSDDEGSTVDARVYSVPPMWVSLVDDMNRDISQIKIKLSELNTSAGKALLPGFADDDDSEDLVGNTIGEVKGLFQDCERKLKELIKTKSEGSQDETAVRKNIERRIAQQLQDLGGEFRKGHKHYIAKLKGQTIEEYKPDLTFNSGPSGSGGGGGFFDDDEEKGAAGGGDPRFSAAQTLQLVMAERMTEEREKAITKVAESVNDLAEIFKEIQVLVIDQGTILDRIDYNIEQAADRVVAARGEIEKANDYQKKSRTMMCIYLLLVMCGFMVLLALLLLPTAAPAVVALNARAPPPLSRLSTSHSSAEVPLPPTAELTTHVINNEQTLVPSAAHGAMPFVSIDASNQTLNIHPAALHALASAPAPICVLSIAGAAQEGKSAWLNMFSHWLRERWPTVGATDAGVPFKIGRSIFDDDSTQGAWLRVFTGKEGRPLPGTECISVALIDTQAPPRALSLDAGPESGVGVSAGAHKLFSLATLASSVVTLNVMSPALNLFGPLGAMLRDTQRHLLEPAAGGFVGEPPNLVLLERDVLRPAASTAVLEYAMLEPRGDALDDARAAVRRLFHNRTLVQMAPPEAADLDAISRGEMPPQHRLRNLPLSGVRPFYAGFDAAASATVGALRPKTLGGMPLHGRELAEALVGLSVALNEHAPASLAAQVYDSLRAQAKEAADAAVRAGVRSLRRFLPYADALDTALPVGSGGGTSSLEASQMRAPRVALMSASSLELALRNATQSALDVFAQLAPRYGSDPMDGEPAGWLAPYLRSVLTELGSLSRQARQAHVHAQRLYALARRERQLLRRLHEAEAVTAAAVESRVKQALAERLDERLGPAAAAVTQAHRSWLPHSPPQHHSASGSGGLDDHSATWDATAVPQWARNRQLRQDLLSNLLLLALGASAAVCPPAALIRVAPLMASAPTVFALMGIYRLAQRPVAKAAGFFWGSVRSVSSAVLGAASRLTQRLDASLASLVTGIAENLVNDEFGQQLVCGHSLRNVPCAPPA</sequence>
<dbReference type="OrthoDB" id="10251371at2759"/>
<dbReference type="EMBL" id="JWZX01000076">
    <property type="protein sequence ID" value="KOO53761.1"/>
    <property type="molecule type" value="Genomic_DNA"/>
</dbReference>
<dbReference type="Gene3D" id="1.20.58.70">
    <property type="match status" value="1"/>
</dbReference>
<dbReference type="GO" id="GO:0000149">
    <property type="term" value="F:SNARE binding"/>
    <property type="evidence" value="ECO:0007669"/>
    <property type="project" value="TreeGrafter"/>
</dbReference>
<evidence type="ECO:0000256" key="5">
    <source>
        <dbReference type="ARBA" id="ARBA00022927"/>
    </source>
</evidence>
<feature type="transmembrane region" description="Helical" evidence="11">
    <location>
        <begin position="302"/>
        <end position="330"/>
    </location>
</feature>
<dbReference type="Gene3D" id="3.40.50.300">
    <property type="entry name" value="P-loop containing nucleotide triphosphate hydrolases"/>
    <property type="match status" value="1"/>
</dbReference>
<evidence type="ECO:0000313" key="13">
    <source>
        <dbReference type="EMBL" id="KOO53761.1"/>
    </source>
</evidence>
<dbReference type="GO" id="GO:0031201">
    <property type="term" value="C:SNARE complex"/>
    <property type="evidence" value="ECO:0007669"/>
    <property type="project" value="TreeGrafter"/>
</dbReference>
<keyword evidence="5" id="KW-0653">Protein transport</keyword>
<dbReference type="InterPro" id="IPR027417">
    <property type="entry name" value="P-loop_NTPase"/>
</dbReference>
<evidence type="ECO:0000256" key="7">
    <source>
        <dbReference type="ARBA" id="ARBA00023034"/>
    </source>
</evidence>
<dbReference type="AlphaFoldDB" id="A0A0M0LRZ6"/>
<dbReference type="InterPro" id="IPR006012">
    <property type="entry name" value="Syntaxin/epimorphin_CS"/>
</dbReference>
<dbReference type="SMART" id="SM00397">
    <property type="entry name" value="t_SNARE"/>
    <property type="match status" value="1"/>
</dbReference>
<feature type="region of interest" description="Disordered" evidence="10">
    <location>
        <begin position="884"/>
        <end position="903"/>
    </location>
</feature>
<comment type="caution">
    <text evidence="13">The sequence shown here is derived from an EMBL/GenBank/DDBJ whole genome shotgun (WGS) entry which is preliminary data.</text>
</comment>
<evidence type="ECO:0000256" key="1">
    <source>
        <dbReference type="ARBA" id="ARBA00004409"/>
    </source>
</evidence>
<dbReference type="PROSITE" id="PS50192">
    <property type="entry name" value="T_SNARE"/>
    <property type="match status" value="1"/>
</dbReference>
<dbReference type="GO" id="GO:0006886">
    <property type="term" value="P:intracellular protein transport"/>
    <property type="evidence" value="ECO:0007669"/>
    <property type="project" value="InterPro"/>
</dbReference>
<evidence type="ECO:0000256" key="2">
    <source>
        <dbReference type="ARBA" id="ARBA00009063"/>
    </source>
</evidence>
<keyword evidence="6 11" id="KW-1133">Transmembrane helix</keyword>
<keyword evidence="14" id="KW-1185">Reference proteome</keyword>
<evidence type="ECO:0000256" key="10">
    <source>
        <dbReference type="SAM" id="MobiDB-lite"/>
    </source>
</evidence>
<evidence type="ECO:0000256" key="6">
    <source>
        <dbReference type="ARBA" id="ARBA00022989"/>
    </source>
</evidence>
<comment type="subcellular location">
    <subcellularLocation>
        <location evidence="1">Golgi apparatus membrane</location>
        <topology evidence="1">Single-pass type IV membrane protein</topology>
    </subcellularLocation>
</comment>
<reference evidence="14" key="1">
    <citation type="journal article" date="2015" name="PLoS Genet.">
        <title>Genome Sequence and Transcriptome Analyses of Chrysochromulina tobin: Metabolic Tools for Enhanced Algal Fitness in the Prominent Order Prymnesiales (Haptophyceae).</title>
        <authorList>
            <person name="Hovde B.T."/>
            <person name="Deodato C.R."/>
            <person name="Hunsperger H.M."/>
            <person name="Ryken S.A."/>
            <person name="Yost W."/>
            <person name="Jha R.K."/>
            <person name="Patterson J."/>
            <person name="Monnat R.J. Jr."/>
            <person name="Barlow S.B."/>
            <person name="Starkenburg S.R."/>
            <person name="Cattolico R.A."/>
        </authorList>
    </citation>
    <scope>NUCLEOTIDE SEQUENCE</scope>
    <source>
        <strain evidence="14">CCMP291</strain>
    </source>
</reference>
<feature type="region of interest" description="Disordered" evidence="10">
    <location>
        <begin position="181"/>
        <end position="214"/>
    </location>
</feature>
<dbReference type="InterPro" id="IPR045242">
    <property type="entry name" value="Syntaxin"/>
</dbReference>
<evidence type="ECO:0000256" key="3">
    <source>
        <dbReference type="ARBA" id="ARBA00022448"/>
    </source>
</evidence>
<dbReference type="GO" id="GO:0005484">
    <property type="term" value="F:SNAP receptor activity"/>
    <property type="evidence" value="ECO:0007669"/>
    <property type="project" value="InterPro"/>
</dbReference>
<keyword evidence="7" id="KW-0333">Golgi apparatus</keyword>
<dbReference type="GO" id="GO:0006906">
    <property type="term" value="P:vesicle fusion"/>
    <property type="evidence" value="ECO:0007669"/>
    <property type="project" value="TreeGrafter"/>
</dbReference>
<dbReference type="PANTHER" id="PTHR19957">
    <property type="entry name" value="SYNTAXIN"/>
    <property type="match status" value="1"/>
</dbReference>
<dbReference type="SUPFAM" id="SSF47661">
    <property type="entry name" value="t-snare proteins"/>
    <property type="match status" value="1"/>
</dbReference>
<dbReference type="InterPro" id="IPR010989">
    <property type="entry name" value="SNARE"/>
</dbReference>
<keyword evidence="4 11" id="KW-0812">Transmembrane</keyword>
<dbReference type="PROSITE" id="PS00914">
    <property type="entry name" value="SYNTAXIN"/>
    <property type="match status" value="1"/>
</dbReference>
<gene>
    <name evidence="13" type="ORF">Ctob_009608</name>
</gene>
<proteinExistence type="inferred from homology"/>
<evidence type="ECO:0000313" key="14">
    <source>
        <dbReference type="Proteomes" id="UP000037460"/>
    </source>
</evidence>
<name>A0A0M0LRZ6_9EUKA</name>
<keyword evidence="3" id="KW-0813">Transport</keyword>
<keyword evidence="9 11" id="KW-0472">Membrane</keyword>
<comment type="similarity">
    <text evidence="2">Belongs to the syntaxin family.</text>
</comment>
<dbReference type="Proteomes" id="UP000037460">
    <property type="component" value="Unassembled WGS sequence"/>
</dbReference>
<dbReference type="Pfam" id="PF05739">
    <property type="entry name" value="SNARE"/>
    <property type="match status" value="1"/>
</dbReference>
<protein>
    <submittedName>
        <fullName evidence="13">Syntaxin 43</fullName>
    </submittedName>
</protein>
<dbReference type="InterPro" id="IPR000727">
    <property type="entry name" value="T_SNARE_dom"/>
</dbReference>
<evidence type="ECO:0000256" key="9">
    <source>
        <dbReference type="ARBA" id="ARBA00023136"/>
    </source>
</evidence>
<dbReference type="CDD" id="cd15845">
    <property type="entry name" value="SNARE_syntaxin16"/>
    <property type="match status" value="1"/>
</dbReference>